<dbReference type="AlphaFoldDB" id="X1IEV0"/>
<name>X1IEV0_9ZZZZ</name>
<feature type="non-terminal residue" evidence="1">
    <location>
        <position position="178"/>
    </location>
</feature>
<evidence type="ECO:0000313" key="1">
    <source>
        <dbReference type="EMBL" id="GAH64624.1"/>
    </source>
</evidence>
<reference evidence="1" key="1">
    <citation type="journal article" date="2014" name="Front. Microbiol.">
        <title>High frequency of phylogenetically diverse reductive dehalogenase-homologous genes in deep subseafloor sedimentary metagenomes.</title>
        <authorList>
            <person name="Kawai M."/>
            <person name="Futagami T."/>
            <person name="Toyoda A."/>
            <person name="Takaki Y."/>
            <person name="Nishi S."/>
            <person name="Hori S."/>
            <person name="Arai W."/>
            <person name="Tsubouchi T."/>
            <person name="Morono Y."/>
            <person name="Uchiyama I."/>
            <person name="Ito T."/>
            <person name="Fujiyama A."/>
            <person name="Inagaki F."/>
            <person name="Takami H."/>
        </authorList>
    </citation>
    <scope>NUCLEOTIDE SEQUENCE</scope>
    <source>
        <strain evidence="1">Expedition CK06-06</strain>
    </source>
</reference>
<sequence length="178" mass="20908">MENYKKEYLKKRTAMIEEFDRLGRNFLKWLKKNSIDFDDEDSYELRINLGLLAGDYLVIYLNPESGSITISAYIPFDRVYDEYCLENGIAWKDFNPQKLTDDERKKIDDEYNGYVQQLVNEIGTDATMQKIVAYFKKNKVVVKIRVDPTDGDSVTIYESKQKETAKVVDRIRFLLGKI</sequence>
<accession>X1IEV0</accession>
<gene>
    <name evidence="1" type="ORF">S03H2_40755</name>
</gene>
<organism evidence="1">
    <name type="scientific">marine sediment metagenome</name>
    <dbReference type="NCBI Taxonomy" id="412755"/>
    <lineage>
        <taxon>unclassified sequences</taxon>
        <taxon>metagenomes</taxon>
        <taxon>ecological metagenomes</taxon>
    </lineage>
</organism>
<protein>
    <submittedName>
        <fullName evidence="1">Uncharacterized protein</fullName>
    </submittedName>
</protein>
<comment type="caution">
    <text evidence="1">The sequence shown here is derived from an EMBL/GenBank/DDBJ whole genome shotgun (WGS) entry which is preliminary data.</text>
</comment>
<proteinExistence type="predicted"/>
<dbReference type="EMBL" id="BARU01025285">
    <property type="protein sequence ID" value="GAH64624.1"/>
    <property type="molecule type" value="Genomic_DNA"/>
</dbReference>